<evidence type="ECO:0000313" key="3">
    <source>
        <dbReference type="Proteomes" id="UP000604046"/>
    </source>
</evidence>
<dbReference type="OrthoDB" id="428886at2759"/>
<evidence type="ECO:0000313" key="2">
    <source>
        <dbReference type="EMBL" id="CAE7428097.1"/>
    </source>
</evidence>
<comment type="caution">
    <text evidence="2">The sequence shown here is derived from an EMBL/GenBank/DDBJ whole genome shotgun (WGS) entry which is preliminary data.</text>
</comment>
<sequence>MHMHLYQQCDTILLLGGMGVQQCGRPSHREIDSHDWQHKRPLPPTFQHGSLLMASCWSERYRLLRQNRLSDSERLQCVNGDWYNSLGKPGLNGLTCEGCVQVGARGYAAYDERNEQELYFFNRMALSIYTELGMIKELDVHAMHKYCLQPSSDGNMTVQASSACPPRLLSQVTGRAGPEARLFKLLPLAEDDEQCLSTKGSTSGLMHVNCNATDAAQHLVPAELPTDMWDLHIEADERTQDLHKPFSSYCGTSGALSSLDFGQLFAGDTGNSQTACKFAPLIQFGEFVDTGIVRSKTTTNWKDWHHLLAENSVECESGEALTAFKLDAAKSIYKYECSKIGGLGACFDYYSAQVEIASFSQSISHWAKSIRMMPVSCGQNAILGGFHFEFSEGGKWGRVRYQCCKAGGAPVSFDPRGQLPELVGSYDGIYCPSSRDEQSGRVSFEGGSDRTLSFQRKSGKWCLNSECSEVTNSASPVGMTGAAFEVVNVSDFDGEFLGQMPKEKNKALSLALRMKPPRRPAQPPMPELEEFKAQQPKYAAECLNYENLWKDVTETFKDEEDEEVQRTSKLEADPSTKDQELDSYHPCEVAKTAGGIFGQWGGGDGSTAPENMMYADWNDCMQGDIERDLASAQLDYHSALTDFIMDLVGETMGAVCDVIPDVMIAPFGAGVALNPSEICTGINDLLGAAQNFAGPASGFHFASLRHPSPEEGYAACNPMQIGFARAFCDIHCVRDAVIRGDRSIIRNLEMATKKTNNNLKALVKWSVDASHTDIGWIGEKLDYMHAINTGYMKDIHDAWVNVQFCFPDLVTLQSRAGEEGRLSERNGITPYLLAGCLFKAYIRCLFENGWIQHSEELLQGTKKATDSMFAELAGYAQAASFDELSKITAKGALEEFLKSADFSPKANATAAASLLGRLDVLHQTLQRAGRGRDKGEMMSRQVAQTVRHLQRQASFHLRTLGVYRQESNASSQAARGKASKASKALARERHQVLMSLDHIWWQLRTKLDSYLDVAEDEVKAFQGSLVELKSYLDCKKGFSDLAAGYAQSMSALGRSHRHLRATWRQGTNLLGELASVLADTEAFQGFVIEQGCESELVKQTLQQLQSGIFGMAFLLHRFRAAKLPDPDTSALKQSTKRIQEAYAAATAKCH</sequence>
<proteinExistence type="predicted"/>
<feature type="compositionally biased region" description="Basic and acidic residues" evidence="1">
    <location>
        <begin position="564"/>
        <end position="580"/>
    </location>
</feature>
<organism evidence="2 3">
    <name type="scientific">Symbiodinium natans</name>
    <dbReference type="NCBI Taxonomy" id="878477"/>
    <lineage>
        <taxon>Eukaryota</taxon>
        <taxon>Sar</taxon>
        <taxon>Alveolata</taxon>
        <taxon>Dinophyceae</taxon>
        <taxon>Suessiales</taxon>
        <taxon>Symbiodiniaceae</taxon>
        <taxon>Symbiodinium</taxon>
    </lineage>
</organism>
<dbReference type="Proteomes" id="UP000604046">
    <property type="component" value="Unassembled WGS sequence"/>
</dbReference>
<reference evidence="2" key="1">
    <citation type="submission" date="2021-02" db="EMBL/GenBank/DDBJ databases">
        <authorList>
            <person name="Dougan E. K."/>
            <person name="Rhodes N."/>
            <person name="Thang M."/>
            <person name="Chan C."/>
        </authorList>
    </citation>
    <scope>NUCLEOTIDE SEQUENCE</scope>
</reference>
<name>A0A812R9V8_9DINO</name>
<feature type="region of interest" description="Disordered" evidence="1">
    <location>
        <begin position="558"/>
        <end position="580"/>
    </location>
</feature>
<keyword evidence="3" id="KW-1185">Reference proteome</keyword>
<evidence type="ECO:0000256" key="1">
    <source>
        <dbReference type="SAM" id="MobiDB-lite"/>
    </source>
</evidence>
<dbReference type="EMBL" id="CAJNDS010002316">
    <property type="protein sequence ID" value="CAE7428097.1"/>
    <property type="molecule type" value="Genomic_DNA"/>
</dbReference>
<accession>A0A812R9V8</accession>
<dbReference type="AlphaFoldDB" id="A0A812R9V8"/>
<protein>
    <submittedName>
        <fullName evidence="2">Uncharacterized protein</fullName>
    </submittedName>
</protein>
<gene>
    <name evidence="2" type="ORF">SNAT2548_LOCUS23274</name>
</gene>